<keyword evidence="4" id="KW-0378">Hydrolase</keyword>
<dbReference type="Gene3D" id="3.30.2010.10">
    <property type="entry name" value="Metalloproteases ('zincins'), catalytic domain"/>
    <property type="match status" value="1"/>
</dbReference>
<evidence type="ECO:0000256" key="5">
    <source>
        <dbReference type="ARBA" id="ARBA00022833"/>
    </source>
</evidence>
<organism evidence="8">
    <name type="scientific">hydrothermal vent metagenome</name>
    <dbReference type="NCBI Taxonomy" id="652676"/>
    <lineage>
        <taxon>unclassified sequences</taxon>
        <taxon>metagenomes</taxon>
        <taxon>ecological metagenomes</taxon>
    </lineage>
</organism>
<evidence type="ECO:0000256" key="1">
    <source>
        <dbReference type="ARBA" id="ARBA00001947"/>
    </source>
</evidence>
<proteinExistence type="predicted"/>
<accession>A0A3B0RJR5</accession>
<gene>
    <name evidence="8" type="ORF">MNBD_ALPHA06-783</name>
</gene>
<evidence type="ECO:0000256" key="6">
    <source>
        <dbReference type="ARBA" id="ARBA00023049"/>
    </source>
</evidence>
<dbReference type="GO" id="GO:0051603">
    <property type="term" value="P:proteolysis involved in protein catabolic process"/>
    <property type="evidence" value="ECO:0007669"/>
    <property type="project" value="TreeGrafter"/>
</dbReference>
<evidence type="ECO:0000256" key="4">
    <source>
        <dbReference type="ARBA" id="ARBA00022801"/>
    </source>
</evidence>
<dbReference type="Pfam" id="PF01435">
    <property type="entry name" value="Peptidase_M48"/>
    <property type="match status" value="1"/>
</dbReference>
<comment type="cofactor">
    <cofactor evidence="1">
        <name>Zn(2+)</name>
        <dbReference type="ChEBI" id="CHEBI:29105"/>
    </cofactor>
</comment>
<dbReference type="InterPro" id="IPR001915">
    <property type="entry name" value="Peptidase_M48"/>
</dbReference>
<dbReference type="PANTHER" id="PTHR22726">
    <property type="entry name" value="METALLOENDOPEPTIDASE OMA1"/>
    <property type="match status" value="1"/>
</dbReference>
<dbReference type="PANTHER" id="PTHR22726:SF24">
    <property type="entry name" value="M48 FAMILY METALLOPEPTIDASE"/>
    <property type="match status" value="1"/>
</dbReference>
<keyword evidence="5" id="KW-0862">Zinc</keyword>
<keyword evidence="3" id="KW-0479">Metal-binding</keyword>
<dbReference type="CDD" id="cd07331">
    <property type="entry name" value="M48C_Oma1_like"/>
    <property type="match status" value="1"/>
</dbReference>
<evidence type="ECO:0000259" key="7">
    <source>
        <dbReference type="Pfam" id="PF01435"/>
    </source>
</evidence>
<dbReference type="GO" id="GO:0004222">
    <property type="term" value="F:metalloendopeptidase activity"/>
    <property type="evidence" value="ECO:0007669"/>
    <property type="project" value="InterPro"/>
</dbReference>
<dbReference type="AlphaFoldDB" id="A0A3B0RJR5"/>
<dbReference type="EMBL" id="UOEE01000082">
    <property type="protein sequence ID" value="VAV89036.1"/>
    <property type="molecule type" value="Genomic_DNA"/>
</dbReference>
<dbReference type="PROSITE" id="PS51257">
    <property type="entry name" value="PROKAR_LIPOPROTEIN"/>
    <property type="match status" value="1"/>
</dbReference>
<keyword evidence="2 8" id="KW-0645">Protease</keyword>
<reference evidence="8" key="1">
    <citation type="submission" date="2018-06" db="EMBL/GenBank/DDBJ databases">
        <authorList>
            <person name="Zhirakovskaya E."/>
        </authorList>
    </citation>
    <scope>NUCLEOTIDE SEQUENCE</scope>
</reference>
<dbReference type="InterPro" id="IPR051156">
    <property type="entry name" value="Mito/Outer_Membr_Metalloprot"/>
</dbReference>
<dbReference type="GO" id="GO:0016020">
    <property type="term" value="C:membrane"/>
    <property type="evidence" value="ECO:0007669"/>
    <property type="project" value="TreeGrafter"/>
</dbReference>
<keyword evidence="6" id="KW-0482">Metalloprotease</keyword>
<sequence length="255" mass="27897">MEVSLSRRQLIVGLAAGTVTACVTNPETGEQQFMLVSDSQLSQMSATAWADAKTKTPLSRDPYLNNQLASVGKRISTAANRQNENWEYAVFDSDQKNAFVMPGGKVGFYRGIMEFSDNEDQIAAVMGHETGHVTGRHAAARYSRTMAANAGLTAANVALSRSSTQYRNEIAAVLGAGVTFGVILPFSRKHELQADKLGVDYMYRAGYDTRQSVRLWERMAADSAGARKAEFLSTHPSPETRVRELDAYIRAKGYA</sequence>
<feature type="domain" description="Peptidase M48" evidence="7">
    <location>
        <begin position="65"/>
        <end position="247"/>
    </location>
</feature>
<evidence type="ECO:0000256" key="2">
    <source>
        <dbReference type="ARBA" id="ARBA00022670"/>
    </source>
</evidence>
<evidence type="ECO:0000313" key="8">
    <source>
        <dbReference type="EMBL" id="VAV89036.1"/>
    </source>
</evidence>
<dbReference type="GO" id="GO:0046872">
    <property type="term" value="F:metal ion binding"/>
    <property type="evidence" value="ECO:0007669"/>
    <property type="project" value="UniProtKB-KW"/>
</dbReference>
<protein>
    <submittedName>
        <fullName evidence="8">Zn-dependent protease with chaperone function</fullName>
    </submittedName>
</protein>
<evidence type="ECO:0000256" key="3">
    <source>
        <dbReference type="ARBA" id="ARBA00022723"/>
    </source>
</evidence>
<name>A0A3B0RJR5_9ZZZZ</name>